<organism evidence="1 2">
    <name type="scientific">Microbacterium phage ValentiniPuff</name>
    <dbReference type="NCBI Taxonomy" id="2315705"/>
    <lineage>
        <taxon>Viruses</taxon>
        <taxon>Duplodnaviria</taxon>
        <taxon>Heunggongvirae</taxon>
        <taxon>Uroviricota</taxon>
        <taxon>Caudoviricetes</taxon>
        <taxon>Valentinivirus</taxon>
        <taxon>Valentinivirus valentinipuff</taxon>
    </lineage>
</organism>
<dbReference type="Proteomes" id="UP000281993">
    <property type="component" value="Segment"/>
</dbReference>
<keyword evidence="2" id="KW-1185">Reference proteome</keyword>
<evidence type="ECO:0000313" key="2">
    <source>
        <dbReference type="Proteomes" id="UP000281993"/>
    </source>
</evidence>
<sequence>MIVELADLRVETVPVADAHGLKWKLTSLENWYSSPPVKSDITDAPQSDTAFDTDRSYRGAKTDSLEGIITARTVEDAVAFGWQRVAGIAALGERIQLKVTDPTGTYTMMCRVDGTPTVKPFTDRRARFQIPLIAADGRKYGPWIEDLSAAPAGVAAVSGLVMPLFGPVVTGRLDFGPFAPSGLIEIQNTGTAATWPIFRVRGRVNAPGFQILSEAGILEFSGPVPLGSELMLSPYSGGRATIGDVDVTGEYLTRSEWPPIGPGETRQYVFNPLGSYDSNARLFADFREAWW</sequence>
<reference evidence="1 2" key="1">
    <citation type="submission" date="2018-08" db="EMBL/GenBank/DDBJ databases">
        <authorList>
            <person name="Preder H."/>
            <person name="Servin-Meza L.A."/>
            <person name="Bonilla J.A."/>
            <person name="Klyczek K."/>
            <person name="Garlena R.A."/>
            <person name="Russell D.A."/>
            <person name="Pope W.H."/>
            <person name="Jacobs-Sera D."/>
            <person name="Hatfull G.F."/>
        </authorList>
    </citation>
    <scope>NUCLEOTIDE SEQUENCE [LARGE SCALE GENOMIC DNA]</scope>
</reference>
<protein>
    <submittedName>
        <fullName evidence="1">Minor tail protein</fullName>
    </submittedName>
</protein>
<name>A0A386KRZ1_9CAUD</name>
<dbReference type="EMBL" id="MH825712">
    <property type="protein sequence ID" value="AYD87363.1"/>
    <property type="molecule type" value="Genomic_DNA"/>
</dbReference>
<evidence type="ECO:0000313" key="1">
    <source>
        <dbReference type="EMBL" id="AYD87363.1"/>
    </source>
</evidence>
<gene>
    <name evidence="1" type="primary">68</name>
    <name evidence="1" type="ORF">SEA_VALENTINIPUFF_68</name>
</gene>
<accession>A0A386KRZ1</accession>
<proteinExistence type="predicted"/>